<proteinExistence type="predicted"/>
<gene>
    <name evidence="1" type="ORF">SCABRO_00541</name>
</gene>
<evidence type="ECO:0000313" key="1">
    <source>
        <dbReference type="EMBL" id="KHE93675.1"/>
    </source>
</evidence>
<sequence length="176" mass="20631">MDIEKIWERALKYTEIIRPRVKPLDTFKTTHLPYIFLAESSVNLGDCVVRKGEILVEKPSIFLPPGSPQLDGFDFRDGSRQHQEMITNFFLVRGIEFPSYKYNNKTYSLDIFEGRLSRAIEKYTQELQKEENVTSGLIIGPEDCWQFSVFIFICTQILRSADNDMKSIMNRWNRYG</sequence>
<dbReference type="Proteomes" id="UP000030652">
    <property type="component" value="Unassembled WGS sequence"/>
</dbReference>
<organism evidence="1 2">
    <name type="scientific">Candidatus Scalindua brodae</name>
    <dbReference type="NCBI Taxonomy" id="237368"/>
    <lineage>
        <taxon>Bacteria</taxon>
        <taxon>Pseudomonadati</taxon>
        <taxon>Planctomycetota</taxon>
        <taxon>Candidatus Brocadiia</taxon>
        <taxon>Candidatus Brocadiales</taxon>
        <taxon>Candidatus Scalinduaceae</taxon>
        <taxon>Candidatus Scalindua</taxon>
    </lineage>
</organism>
<dbReference type="AlphaFoldDB" id="A0A0B0ESM1"/>
<reference evidence="1 2" key="1">
    <citation type="submission" date="2014-10" db="EMBL/GenBank/DDBJ databases">
        <title>Draft genome of anammox bacterium scalindua brodae, obtained using differential coverage binning of sequence data from two enrichment reactors.</title>
        <authorList>
            <person name="Speth D.R."/>
            <person name="Russ L."/>
            <person name="Kartal B."/>
            <person name="Op den Camp H.J."/>
            <person name="Dutilh B.E."/>
            <person name="Jetten M.S."/>
        </authorList>
    </citation>
    <scope>NUCLEOTIDE SEQUENCE [LARGE SCALE GENOMIC DNA]</scope>
    <source>
        <strain evidence="1">RU1</strain>
    </source>
</reference>
<accession>A0A0B0ESM1</accession>
<evidence type="ECO:0000313" key="2">
    <source>
        <dbReference type="Proteomes" id="UP000030652"/>
    </source>
</evidence>
<name>A0A0B0ESM1_9BACT</name>
<comment type="caution">
    <text evidence="1">The sequence shown here is derived from an EMBL/GenBank/DDBJ whole genome shotgun (WGS) entry which is preliminary data.</text>
</comment>
<dbReference type="EMBL" id="JRYO01000041">
    <property type="protein sequence ID" value="KHE93675.1"/>
    <property type="molecule type" value="Genomic_DNA"/>
</dbReference>
<protein>
    <submittedName>
        <fullName evidence="1">Uncharacterized protein</fullName>
    </submittedName>
</protein>